<evidence type="ECO:0000256" key="5">
    <source>
        <dbReference type="SAM" id="MobiDB-lite"/>
    </source>
</evidence>
<dbReference type="InterPro" id="IPR005749">
    <property type="entry name" value="Ribosomal_uL15_bac-type"/>
</dbReference>
<feature type="region of interest" description="Disordered" evidence="5">
    <location>
        <begin position="12"/>
        <end position="43"/>
    </location>
</feature>
<evidence type="ECO:0000256" key="4">
    <source>
        <dbReference type="HAMAP-Rule" id="MF_01341"/>
    </source>
</evidence>
<evidence type="ECO:0000256" key="3">
    <source>
        <dbReference type="ARBA" id="ARBA00023274"/>
    </source>
</evidence>
<feature type="compositionally biased region" description="Basic residues" evidence="5">
    <location>
        <begin position="12"/>
        <end position="23"/>
    </location>
</feature>
<dbReference type="Proteomes" id="UP000751518">
    <property type="component" value="Unassembled WGS sequence"/>
</dbReference>
<evidence type="ECO:0000256" key="2">
    <source>
        <dbReference type="ARBA" id="ARBA00022980"/>
    </source>
</evidence>
<protein>
    <recommendedName>
        <fullName evidence="4">Large ribosomal subunit protein uL15</fullName>
    </recommendedName>
</protein>
<accession>A0A955RQS7</accession>
<dbReference type="Pfam" id="PF00828">
    <property type="entry name" value="Ribosomal_L27A"/>
    <property type="match status" value="1"/>
</dbReference>
<reference evidence="7" key="1">
    <citation type="submission" date="2020-04" db="EMBL/GenBank/DDBJ databases">
        <authorList>
            <person name="Zhang T."/>
        </authorList>
    </citation>
    <scope>NUCLEOTIDE SEQUENCE</scope>
    <source>
        <strain evidence="7">HKST-UBA03</strain>
    </source>
</reference>
<evidence type="ECO:0000259" key="6">
    <source>
        <dbReference type="Pfam" id="PF00828"/>
    </source>
</evidence>
<dbReference type="InterPro" id="IPR030878">
    <property type="entry name" value="Ribosomal_uL15"/>
</dbReference>
<comment type="caution">
    <text evidence="7">The sequence shown here is derived from an EMBL/GenBank/DDBJ whole genome shotgun (WGS) entry which is preliminary data.</text>
</comment>
<dbReference type="GO" id="GO:0006412">
    <property type="term" value="P:translation"/>
    <property type="evidence" value="ECO:0007669"/>
    <property type="project" value="UniProtKB-UniRule"/>
</dbReference>
<dbReference type="NCBIfam" id="TIGR01071">
    <property type="entry name" value="rplO_bact"/>
    <property type="match status" value="1"/>
</dbReference>
<comment type="function">
    <text evidence="4">Binds to the 23S rRNA.</text>
</comment>
<proteinExistence type="inferred from homology"/>
<comment type="subunit">
    <text evidence="4">Part of the 50S ribosomal subunit.</text>
</comment>
<keyword evidence="3 4" id="KW-0687">Ribonucleoprotein</keyword>
<gene>
    <name evidence="4 7" type="primary">rplO</name>
    <name evidence="7" type="ORF">KC614_00980</name>
</gene>
<organism evidence="7 8">
    <name type="scientific">candidate division WWE3 bacterium</name>
    <dbReference type="NCBI Taxonomy" id="2053526"/>
    <lineage>
        <taxon>Bacteria</taxon>
        <taxon>Katanobacteria</taxon>
    </lineage>
</organism>
<evidence type="ECO:0000256" key="1">
    <source>
        <dbReference type="ARBA" id="ARBA00007320"/>
    </source>
</evidence>
<dbReference type="AlphaFoldDB" id="A0A955RQS7"/>
<dbReference type="InterPro" id="IPR036227">
    <property type="entry name" value="Ribosomal_uL15/eL18_sf"/>
</dbReference>
<evidence type="ECO:0000313" key="7">
    <source>
        <dbReference type="EMBL" id="MCA9391764.1"/>
    </source>
</evidence>
<dbReference type="PANTHER" id="PTHR12934">
    <property type="entry name" value="50S RIBOSOMAL PROTEIN L15"/>
    <property type="match status" value="1"/>
</dbReference>
<dbReference type="GO" id="GO:0019843">
    <property type="term" value="F:rRNA binding"/>
    <property type="evidence" value="ECO:0007669"/>
    <property type="project" value="UniProtKB-UniRule"/>
</dbReference>
<dbReference type="InterPro" id="IPR021131">
    <property type="entry name" value="Ribosomal_uL15/eL18"/>
</dbReference>
<dbReference type="GO" id="GO:0003735">
    <property type="term" value="F:structural constituent of ribosome"/>
    <property type="evidence" value="ECO:0007669"/>
    <property type="project" value="InterPro"/>
</dbReference>
<reference evidence="7" key="2">
    <citation type="journal article" date="2021" name="Microbiome">
        <title>Successional dynamics and alternative stable states in a saline activated sludge microbial community over 9 years.</title>
        <authorList>
            <person name="Wang Y."/>
            <person name="Ye J."/>
            <person name="Ju F."/>
            <person name="Liu L."/>
            <person name="Boyd J.A."/>
            <person name="Deng Y."/>
            <person name="Parks D.H."/>
            <person name="Jiang X."/>
            <person name="Yin X."/>
            <person name="Woodcroft B.J."/>
            <person name="Tyson G.W."/>
            <person name="Hugenholtz P."/>
            <person name="Polz M.F."/>
            <person name="Zhang T."/>
        </authorList>
    </citation>
    <scope>NUCLEOTIDE SEQUENCE</scope>
    <source>
        <strain evidence="7">HKST-UBA03</strain>
    </source>
</reference>
<dbReference type="PANTHER" id="PTHR12934:SF11">
    <property type="entry name" value="LARGE RIBOSOMAL SUBUNIT PROTEIN UL15M"/>
    <property type="match status" value="1"/>
</dbReference>
<sequence>MLDSLQSIKIGSKKRVGRGKGSNKGKTSGRGMNGQRARNHVRAGFEGGQARLIKRLRVLRGKGFKPRNIEVGSVNLAQISKFFKDGDKISLASLKRKGLVKKTAKAAKVLGVGELKVKVQFADHLRFSKRAQEKVS</sequence>
<dbReference type="SUPFAM" id="SSF52080">
    <property type="entry name" value="Ribosomal proteins L15p and L18e"/>
    <property type="match status" value="1"/>
</dbReference>
<keyword evidence="4" id="KW-0694">RNA-binding</keyword>
<evidence type="ECO:0000313" key="8">
    <source>
        <dbReference type="Proteomes" id="UP000751518"/>
    </source>
</evidence>
<name>A0A955RQS7_UNCKA</name>
<comment type="similarity">
    <text evidence="1 4">Belongs to the universal ribosomal protein uL15 family.</text>
</comment>
<dbReference type="GO" id="GO:0022625">
    <property type="term" value="C:cytosolic large ribosomal subunit"/>
    <property type="evidence" value="ECO:0007669"/>
    <property type="project" value="TreeGrafter"/>
</dbReference>
<dbReference type="HAMAP" id="MF_01341">
    <property type="entry name" value="Ribosomal_uL15"/>
    <property type="match status" value="1"/>
</dbReference>
<dbReference type="EMBL" id="JAGQKZ010000004">
    <property type="protein sequence ID" value="MCA9391764.1"/>
    <property type="molecule type" value="Genomic_DNA"/>
</dbReference>
<feature type="domain" description="Large ribosomal subunit protein uL15/eL18" evidence="6">
    <location>
        <begin position="74"/>
        <end position="135"/>
    </location>
</feature>
<keyword evidence="4" id="KW-0699">rRNA-binding</keyword>
<keyword evidence="2 4" id="KW-0689">Ribosomal protein</keyword>
<dbReference type="Gene3D" id="3.100.10.10">
    <property type="match status" value="1"/>
</dbReference>